<evidence type="ECO:0000256" key="8">
    <source>
        <dbReference type="SAM" id="SignalP"/>
    </source>
</evidence>
<sequence length="418" mass="48138">MKIVNLPCKLALFSLFFLLLTGCWDQTEVEQLAYVVAIGLDKPEDVKEGLVEITYLIANPQSGAKVGGDEPPREIISFSVNDFINARNLANTVIAKQISYDLLRFIIVSEEFAKDDDFIKWMYDATKATDFRRDLRILVSKESPSTFMQNNEPLVDKRPHKYFDLIFKRGKETGTIPPGELFSFYRITESDANVFLGVYATTEQEEEGARQEDSDQIIAGEFDSSGETNTTQFAGSAVFKEGKMIDTLTIEETRLSFLLSNIFEKPREILTAMPDPFDEDYQLTTRIQRDGNIDMNMDLEKEKPTIDVTVPIVLEVMTNHSMNNYSDDVKKREKLEDSLEDTLTQKFEDLIKKTQEEFGAEPFGWSLIARKEFLSIPEYEEFNWMKTYPEMEINVNVNLRIDKFGRQIRLPDLDEVRD</sequence>
<dbReference type="PROSITE" id="PS51257">
    <property type="entry name" value="PROKAR_LIPOPROTEIN"/>
    <property type="match status" value="1"/>
</dbReference>
<dbReference type="Proteomes" id="UP000281813">
    <property type="component" value="Unassembled WGS sequence"/>
</dbReference>
<dbReference type="OrthoDB" id="9816067at2"/>
<dbReference type="RefSeq" id="WP_121131319.1">
    <property type="nucleotide sequence ID" value="NZ_JBHUFK010000043.1"/>
</dbReference>
<protein>
    <submittedName>
        <fullName evidence="11">Ger(X)C family spore germination protein</fullName>
    </submittedName>
</protein>
<evidence type="ECO:0000256" key="7">
    <source>
        <dbReference type="ARBA" id="ARBA00023288"/>
    </source>
</evidence>
<gene>
    <name evidence="11" type="ORF">D8M05_09875</name>
</gene>
<evidence type="ECO:0000256" key="6">
    <source>
        <dbReference type="ARBA" id="ARBA00023139"/>
    </source>
</evidence>
<feature type="signal peptide" evidence="8">
    <location>
        <begin position="1"/>
        <end position="25"/>
    </location>
</feature>
<evidence type="ECO:0000313" key="12">
    <source>
        <dbReference type="Proteomes" id="UP000281813"/>
    </source>
</evidence>
<evidence type="ECO:0000256" key="1">
    <source>
        <dbReference type="ARBA" id="ARBA00004635"/>
    </source>
</evidence>
<accession>A0A494YZB0</accession>
<dbReference type="InterPro" id="IPR057336">
    <property type="entry name" value="GerAC_N"/>
</dbReference>
<evidence type="ECO:0000256" key="3">
    <source>
        <dbReference type="ARBA" id="ARBA00022544"/>
    </source>
</evidence>
<keyword evidence="12" id="KW-1185">Reference proteome</keyword>
<name>A0A494YZB0_9BACI</name>
<reference evidence="11 12" key="1">
    <citation type="journal article" date="2015" name="Antonie Van Leeuwenhoek">
        <title>Oceanobacillus bengalensis sp. nov., a bacterium isolated from seawater of the Bay of Bengal.</title>
        <authorList>
            <person name="Yongchang O."/>
            <person name="Xiang W."/>
            <person name="Wang G."/>
        </authorList>
    </citation>
    <scope>NUCLEOTIDE SEQUENCE [LARGE SCALE GENOMIC DNA]</scope>
    <source>
        <strain evidence="11 12">MCCC 1K00260</strain>
    </source>
</reference>
<dbReference type="GO" id="GO:0016020">
    <property type="term" value="C:membrane"/>
    <property type="evidence" value="ECO:0007669"/>
    <property type="project" value="UniProtKB-SubCell"/>
</dbReference>
<dbReference type="PANTHER" id="PTHR35789:SF1">
    <property type="entry name" value="SPORE GERMINATION PROTEIN B3"/>
    <property type="match status" value="1"/>
</dbReference>
<feature type="chain" id="PRO_5039049887" evidence="8">
    <location>
        <begin position="26"/>
        <end position="418"/>
    </location>
</feature>
<comment type="similarity">
    <text evidence="2">Belongs to the GerABKC lipoprotein family.</text>
</comment>
<comment type="subcellular location">
    <subcellularLocation>
        <location evidence="1">Membrane</location>
        <topology evidence="1">Lipid-anchor</topology>
    </subcellularLocation>
</comment>
<evidence type="ECO:0000259" key="9">
    <source>
        <dbReference type="Pfam" id="PF05504"/>
    </source>
</evidence>
<keyword evidence="4 8" id="KW-0732">Signal</keyword>
<dbReference type="InterPro" id="IPR038501">
    <property type="entry name" value="Spore_GerAC_C_sf"/>
</dbReference>
<feature type="domain" description="Spore germination GerAC-like C-terminal" evidence="9">
    <location>
        <begin position="235"/>
        <end position="405"/>
    </location>
</feature>
<dbReference type="InterPro" id="IPR046953">
    <property type="entry name" value="Spore_GerAC-like_C"/>
</dbReference>
<comment type="caution">
    <text evidence="11">The sequence shown here is derived from an EMBL/GenBank/DDBJ whole genome shotgun (WGS) entry which is preliminary data.</text>
</comment>
<feature type="domain" description="Spore germination protein N-terminal" evidence="10">
    <location>
        <begin position="25"/>
        <end position="196"/>
    </location>
</feature>
<evidence type="ECO:0000259" key="10">
    <source>
        <dbReference type="Pfam" id="PF25198"/>
    </source>
</evidence>
<dbReference type="PANTHER" id="PTHR35789">
    <property type="entry name" value="SPORE GERMINATION PROTEIN B3"/>
    <property type="match status" value="1"/>
</dbReference>
<keyword evidence="7" id="KW-0449">Lipoprotein</keyword>
<evidence type="ECO:0000256" key="4">
    <source>
        <dbReference type="ARBA" id="ARBA00022729"/>
    </source>
</evidence>
<dbReference type="Gene3D" id="3.30.300.210">
    <property type="entry name" value="Nutrient germinant receptor protein C, domain 3"/>
    <property type="match status" value="1"/>
</dbReference>
<evidence type="ECO:0000313" key="11">
    <source>
        <dbReference type="EMBL" id="RKQ15569.1"/>
    </source>
</evidence>
<organism evidence="11 12">
    <name type="scientific">Oceanobacillus bengalensis</name>
    <dbReference type="NCBI Taxonomy" id="1435466"/>
    <lineage>
        <taxon>Bacteria</taxon>
        <taxon>Bacillati</taxon>
        <taxon>Bacillota</taxon>
        <taxon>Bacilli</taxon>
        <taxon>Bacillales</taxon>
        <taxon>Bacillaceae</taxon>
        <taxon>Oceanobacillus</taxon>
    </lineage>
</organism>
<dbReference type="AlphaFoldDB" id="A0A494YZB0"/>
<evidence type="ECO:0000256" key="2">
    <source>
        <dbReference type="ARBA" id="ARBA00007886"/>
    </source>
</evidence>
<proteinExistence type="inferred from homology"/>
<evidence type="ECO:0000256" key="5">
    <source>
        <dbReference type="ARBA" id="ARBA00023136"/>
    </source>
</evidence>
<dbReference type="Pfam" id="PF05504">
    <property type="entry name" value="Spore_GerAC"/>
    <property type="match status" value="1"/>
</dbReference>
<keyword evidence="6" id="KW-0564">Palmitate</keyword>
<keyword evidence="5" id="KW-0472">Membrane</keyword>
<dbReference type="NCBIfam" id="TIGR02887">
    <property type="entry name" value="spore_ger_x_C"/>
    <property type="match status" value="1"/>
</dbReference>
<dbReference type="InterPro" id="IPR008844">
    <property type="entry name" value="Spore_GerAC-like"/>
</dbReference>
<keyword evidence="3" id="KW-0309">Germination</keyword>
<dbReference type="Pfam" id="PF25198">
    <property type="entry name" value="Spore_GerAC_N"/>
    <property type="match status" value="1"/>
</dbReference>
<dbReference type="GO" id="GO:0009847">
    <property type="term" value="P:spore germination"/>
    <property type="evidence" value="ECO:0007669"/>
    <property type="project" value="InterPro"/>
</dbReference>
<dbReference type="EMBL" id="RBZO01000013">
    <property type="protein sequence ID" value="RKQ15569.1"/>
    <property type="molecule type" value="Genomic_DNA"/>
</dbReference>